<dbReference type="SUPFAM" id="SSF55486">
    <property type="entry name" value="Metalloproteases ('zincins'), catalytic domain"/>
    <property type="match status" value="1"/>
</dbReference>
<sequence length="342" mass="39274">MFKKLFVSSALFGLVYGFITNYGELVGENNLSLMDRAIITQMDPKYGVIMALLAVGLYLVLSYGKSEKCIQKLRKEYLDQNGFENEADLSNIEYRSMLDYVDSHKGMKKPLKLCLVIGIVLSAIFVSQPVKLAYDEGLTLYNEQLALEEQRAKEAEAAYNAPFQDQVLYLEGLPPINVVSGNTFKTGDVNTYIDTYIRSQPAVLLNRCVMINLCDENNMNYFKQTHDMSLDEDAYAFAHSADMNIFVPLNLTDYDQETVTHELTHIFDYSMANGYTSYMGVSVRQDFINYFNENPMLFREYSSQDPTEFFADAGDYYVNFPDELKSKNESLFYYMNNWMGLY</sequence>
<feature type="transmembrane region" description="Helical" evidence="1">
    <location>
        <begin position="46"/>
        <end position="64"/>
    </location>
</feature>
<dbReference type="GeneID" id="66579404"/>
<dbReference type="RefSeq" id="WP_118324975.1">
    <property type="nucleotide sequence ID" value="NZ_QRYH01000007.1"/>
</dbReference>
<keyword evidence="1" id="KW-0812">Transmembrane</keyword>
<evidence type="ECO:0000256" key="1">
    <source>
        <dbReference type="SAM" id="Phobius"/>
    </source>
</evidence>
<name>A0A395W7Q6_9FIRM</name>
<gene>
    <name evidence="2" type="ORF">DWW32_04950</name>
</gene>
<dbReference type="GO" id="GO:0008237">
    <property type="term" value="F:metallopeptidase activity"/>
    <property type="evidence" value="ECO:0007669"/>
    <property type="project" value="InterPro"/>
</dbReference>
<accession>A0A395W7Q6</accession>
<dbReference type="Proteomes" id="UP000265489">
    <property type="component" value="Unassembled WGS sequence"/>
</dbReference>
<dbReference type="InterPro" id="IPR024079">
    <property type="entry name" value="MetalloPept_cat_dom_sf"/>
</dbReference>
<dbReference type="AlphaFoldDB" id="A0A395W7Q6"/>
<protein>
    <submittedName>
        <fullName evidence="2">Uncharacterized protein</fullName>
    </submittedName>
</protein>
<keyword evidence="1" id="KW-1133">Transmembrane helix</keyword>
<reference evidence="2 3" key="1">
    <citation type="submission" date="2018-08" db="EMBL/GenBank/DDBJ databases">
        <title>A genome reference for cultivated species of the human gut microbiota.</title>
        <authorList>
            <person name="Zou Y."/>
            <person name="Xue W."/>
            <person name="Luo G."/>
        </authorList>
    </citation>
    <scope>NUCLEOTIDE SEQUENCE [LARGE SCALE GENOMIC DNA]</scope>
    <source>
        <strain evidence="2 3">AF15-20</strain>
    </source>
</reference>
<organism evidence="2 3">
    <name type="scientific">Holdemanella biformis</name>
    <dbReference type="NCBI Taxonomy" id="1735"/>
    <lineage>
        <taxon>Bacteria</taxon>
        <taxon>Bacillati</taxon>
        <taxon>Bacillota</taxon>
        <taxon>Erysipelotrichia</taxon>
        <taxon>Erysipelotrichales</taxon>
        <taxon>Erysipelotrichaceae</taxon>
        <taxon>Holdemanella</taxon>
    </lineage>
</organism>
<dbReference type="Gene3D" id="3.40.390.10">
    <property type="entry name" value="Collagenase (Catalytic Domain)"/>
    <property type="match status" value="1"/>
</dbReference>
<dbReference type="EMBL" id="QRYQ01000006">
    <property type="protein sequence ID" value="RGU92329.1"/>
    <property type="molecule type" value="Genomic_DNA"/>
</dbReference>
<evidence type="ECO:0000313" key="3">
    <source>
        <dbReference type="Proteomes" id="UP000265489"/>
    </source>
</evidence>
<proteinExistence type="predicted"/>
<feature type="transmembrane region" description="Helical" evidence="1">
    <location>
        <begin position="113"/>
        <end position="134"/>
    </location>
</feature>
<comment type="caution">
    <text evidence="2">The sequence shown here is derived from an EMBL/GenBank/DDBJ whole genome shotgun (WGS) entry which is preliminary data.</text>
</comment>
<keyword evidence="1" id="KW-0472">Membrane</keyword>
<evidence type="ECO:0000313" key="2">
    <source>
        <dbReference type="EMBL" id="RGU92329.1"/>
    </source>
</evidence>